<comment type="caution">
    <text evidence="1">The sequence shown here is derived from an EMBL/GenBank/DDBJ whole genome shotgun (WGS) entry which is preliminary data.</text>
</comment>
<accession>A0A9W9WFU6</accession>
<protein>
    <submittedName>
        <fullName evidence="1">Uncharacterized protein</fullName>
    </submittedName>
</protein>
<gene>
    <name evidence="1" type="ORF">N7530_012611</name>
</gene>
<reference evidence="1" key="2">
    <citation type="journal article" date="2023" name="IMA Fungus">
        <title>Comparative genomic study of the Penicillium genus elucidates a diverse pangenome and 15 lateral gene transfer events.</title>
        <authorList>
            <person name="Petersen C."/>
            <person name="Sorensen T."/>
            <person name="Nielsen M.R."/>
            <person name="Sondergaard T.E."/>
            <person name="Sorensen J.L."/>
            <person name="Fitzpatrick D.A."/>
            <person name="Frisvad J.C."/>
            <person name="Nielsen K.L."/>
        </authorList>
    </citation>
    <scope>NUCLEOTIDE SEQUENCE</scope>
    <source>
        <strain evidence="1">IBT 17660</strain>
    </source>
</reference>
<keyword evidence="2" id="KW-1185">Reference proteome</keyword>
<organism evidence="1 2">
    <name type="scientific">Penicillium desertorum</name>
    <dbReference type="NCBI Taxonomy" id="1303715"/>
    <lineage>
        <taxon>Eukaryota</taxon>
        <taxon>Fungi</taxon>
        <taxon>Dikarya</taxon>
        <taxon>Ascomycota</taxon>
        <taxon>Pezizomycotina</taxon>
        <taxon>Eurotiomycetes</taxon>
        <taxon>Eurotiomycetidae</taxon>
        <taxon>Eurotiales</taxon>
        <taxon>Aspergillaceae</taxon>
        <taxon>Penicillium</taxon>
    </lineage>
</organism>
<dbReference type="EMBL" id="JAPWDO010000009">
    <property type="protein sequence ID" value="KAJ5457337.1"/>
    <property type="molecule type" value="Genomic_DNA"/>
</dbReference>
<name>A0A9W9WFU6_9EURO</name>
<dbReference type="Proteomes" id="UP001147760">
    <property type="component" value="Unassembled WGS sequence"/>
</dbReference>
<reference evidence="1" key="1">
    <citation type="submission" date="2022-12" db="EMBL/GenBank/DDBJ databases">
        <authorList>
            <person name="Petersen C."/>
        </authorList>
    </citation>
    <scope>NUCLEOTIDE SEQUENCE</scope>
    <source>
        <strain evidence="1">IBT 17660</strain>
    </source>
</reference>
<sequence length="75" mass="8336">MTVLLGHRIGNTFVRSTLAMARVRQSPKSWLQHRSIPGEMYEQAAASQSGRKTCSAMRKPQKYLVLTSTSGVTIQ</sequence>
<proteinExistence type="predicted"/>
<dbReference type="AlphaFoldDB" id="A0A9W9WFU6"/>
<evidence type="ECO:0000313" key="1">
    <source>
        <dbReference type="EMBL" id="KAJ5457337.1"/>
    </source>
</evidence>
<evidence type="ECO:0000313" key="2">
    <source>
        <dbReference type="Proteomes" id="UP001147760"/>
    </source>
</evidence>